<dbReference type="EMBL" id="JANUXY010000004">
    <property type="protein sequence ID" value="MCS4486250.1"/>
    <property type="molecule type" value="Genomic_DNA"/>
</dbReference>
<keyword evidence="2" id="KW-1185">Reference proteome</keyword>
<name>A0ABT2F1B5_9STAP</name>
<dbReference type="Proteomes" id="UP001205609">
    <property type="component" value="Unassembled WGS sequence"/>
</dbReference>
<accession>A0ABT2F1B5</accession>
<reference evidence="1 2" key="1">
    <citation type="journal article" date="2023" name="Int. J. Syst. Evol. Microbiol.">
        <title>Streptococcus sciuri sp. nov., Staphylococcus marylandisciuri sp. nov. and Staphylococcus americanisciuri sp. nov., isolated from faeces of eastern grey squirrel (Sciurus carolinensis).</title>
        <authorList>
            <person name="Volokhov D.V."/>
            <person name="Zagorodnyaya T.A."/>
            <person name="Furtak V.A."/>
            <person name="Nattanmai G."/>
            <person name="Randall L."/>
            <person name="Jose S."/>
            <person name="Gao Y."/>
            <person name="Eisenberg T."/>
            <person name="Delmonte P."/>
            <person name="Blom J."/>
            <person name="Mitchell K.K."/>
        </authorList>
    </citation>
    <scope>NUCLEOTIDE SEQUENCE [LARGE SCALE GENOMIC DNA]</scope>
    <source>
        <strain evidence="1 2">GRT3</strain>
    </source>
</reference>
<gene>
    <name evidence="1" type="ORF">NXS11_05005</name>
</gene>
<comment type="caution">
    <text evidence="1">The sequence shown here is derived from an EMBL/GenBank/DDBJ whole genome shotgun (WGS) entry which is preliminary data.</text>
</comment>
<organism evidence="1 2">
    <name type="scientific">Staphylococcus americanisciuri</name>
    <dbReference type="NCBI Taxonomy" id="2973940"/>
    <lineage>
        <taxon>Bacteria</taxon>
        <taxon>Bacillati</taxon>
        <taxon>Bacillota</taxon>
        <taxon>Bacilli</taxon>
        <taxon>Bacillales</taxon>
        <taxon>Staphylococcaceae</taxon>
        <taxon>Staphylococcus</taxon>
    </lineage>
</organism>
<proteinExistence type="predicted"/>
<dbReference type="RefSeq" id="WP_259199513.1">
    <property type="nucleotide sequence ID" value="NZ_JANUXY010000004.1"/>
</dbReference>
<evidence type="ECO:0000313" key="2">
    <source>
        <dbReference type="Proteomes" id="UP001205609"/>
    </source>
</evidence>
<sequence length="252" mass="29146">MSHFSLPKELNQLIVNGILDGYKKYLDVRRDAQKKYLVSRGFTWTKANIIDTFVAKACSKYEGIDFTIDKAGYTWEYLQFTLKDTQEKVLFIVKNSWGVERTFNGKKDKSKKENYLYDYAGINNPIVDKKMLKFSPSQKSVQLEFDLTEKEEIGKSIAENRLKDYNRFYVVVYEFDAQSKMISKIALTLPNQYEMRLIEVDDLTSLIKNSHSVISSYDLKVVQNDRLPQGTHADDNQSFGYGIAVDNQEGSQ</sequence>
<evidence type="ECO:0000313" key="1">
    <source>
        <dbReference type="EMBL" id="MCS4486250.1"/>
    </source>
</evidence>
<protein>
    <submittedName>
        <fullName evidence="1">Uncharacterized protein</fullName>
    </submittedName>
</protein>